<feature type="compositionally biased region" description="Basic and acidic residues" evidence="1">
    <location>
        <begin position="36"/>
        <end position="46"/>
    </location>
</feature>
<evidence type="ECO:0000313" key="4">
    <source>
        <dbReference type="Proteomes" id="UP000671399"/>
    </source>
</evidence>
<dbReference type="Pfam" id="PF07366">
    <property type="entry name" value="SnoaL"/>
    <property type="match status" value="1"/>
</dbReference>
<reference evidence="3 4" key="1">
    <citation type="submission" date="2021-03" db="EMBL/GenBank/DDBJ databases">
        <authorList>
            <person name="Lee D.-H."/>
        </authorList>
    </citation>
    <scope>NUCLEOTIDE SEQUENCE [LARGE SCALE GENOMIC DNA]</scope>
    <source>
        <strain evidence="3 4">MMS20-R2-23</strain>
    </source>
</reference>
<dbReference type="SUPFAM" id="SSF54427">
    <property type="entry name" value="NTF2-like"/>
    <property type="match status" value="1"/>
</dbReference>
<dbReference type="EMBL" id="JAGFWR010000007">
    <property type="protein sequence ID" value="MBO4162267.1"/>
    <property type="molecule type" value="Genomic_DNA"/>
</dbReference>
<protein>
    <submittedName>
        <fullName evidence="3">Ester cyclase</fullName>
    </submittedName>
</protein>
<dbReference type="InterPro" id="IPR032710">
    <property type="entry name" value="NTF2-like_dom_sf"/>
</dbReference>
<accession>A0ABS3V9J6</accession>
<feature type="signal peptide" evidence="2">
    <location>
        <begin position="1"/>
        <end position="28"/>
    </location>
</feature>
<evidence type="ECO:0000313" key="3">
    <source>
        <dbReference type="EMBL" id="MBO4162267.1"/>
    </source>
</evidence>
<keyword evidence="4" id="KW-1185">Reference proteome</keyword>
<dbReference type="PANTHER" id="PTHR38436">
    <property type="entry name" value="POLYKETIDE CYCLASE SNOAL-LIKE DOMAIN"/>
    <property type="match status" value="1"/>
</dbReference>
<feature type="chain" id="PRO_5045523144" evidence="2">
    <location>
        <begin position="29"/>
        <end position="185"/>
    </location>
</feature>
<dbReference type="RefSeq" id="WP_208567894.1">
    <property type="nucleotide sequence ID" value="NZ_JAGFWR010000007.1"/>
</dbReference>
<feature type="region of interest" description="Disordered" evidence="1">
    <location>
        <begin position="25"/>
        <end position="49"/>
    </location>
</feature>
<name>A0ABS3V9J6_9ACTN</name>
<organism evidence="3 4">
    <name type="scientific">Micromonospora antibiotica</name>
    <dbReference type="NCBI Taxonomy" id="2807623"/>
    <lineage>
        <taxon>Bacteria</taxon>
        <taxon>Bacillati</taxon>
        <taxon>Actinomycetota</taxon>
        <taxon>Actinomycetes</taxon>
        <taxon>Micromonosporales</taxon>
        <taxon>Micromonosporaceae</taxon>
        <taxon>Micromonospora</taxon>
    </lineage>
</organism>
<keyword evidence="2" id="KW-0732">Signal</keyword>
<dbReference type="InterPro" id="IPR009959">
    <property type="entry name" value="Cyclase_SnoaL-like"/>
</dbReference>
<proteinExistence type="predicted"/>
<dbReference type="Gene3D" id="3.10.450.50">
    <property type="match status" value="1"/>
</dbReference>
<dbReference type="Proteomes" id="UP000671399">
    <property type="component" value="Unassembled WGS sequence"/>
</dbReference>
<comment type="caution">
    <text evidence="3">The sequence shown here is derived from an EMBL/GenBank/DDBJ whole genome shotgun (WGS) entry which is preliminary data.</text>
</comment>
<evidence type="ECO:0000256" key="1">
    <source>
        <dbReference type="SAM" id="MobiDB-lite"/>
    </source>
</evidence>
<evidence type="ECO:0000256" key="2">
    <source>
        <dbReference type="SAM" id="SignalP"/>
    </source>
</evidence>
<gene>
    <name evidence="3" type="ORF">JQN83_15825</name>
</gene>
<dbReference type="PANTHER" id="PTHR38436:SF1">
    <property type="entry name" value="ESTER CYCLASE"/>
    <property type="match status" value="1"/>
</dbReference>
<sequence>MNRRSTVTLTALLIAGGVLTGSSVPALAGGTATTHPRPDRPDDTRRTQQQVTRDWVQLWNGDYALAEHLIAPDVRVRAALLDGGDGSAVHGPAGMVDLIGQIRGAFPDLRFTVEVGPIIDGSHVVVRWVADGTYGGGFPGATAAPGTTVRFTGTDTLRTRHGLITDYWLNADTLLLTTQLGVESV</sequence>